<dbReference type="EMBL" id="CASHTH010001056">
    <property type="protein sequence ID" value="CAI8010677.1"/>
    <property type="molecule type" value="Genomic_DNA"/>
</dbReference>
<evidence type="ECO:0000313" key="1">
    <source>
        <dbReference type="EMBL" id="CAI8010677.1"/>
    </source>
</evidence>
<feature type="non-terminal residue" evidence="1">
    <location>
        <position position="127"/>
    </location>
</feature>
<proteinExistence type="predicted"/>
<sequence>MALYDNCENVEQAGDKKPKKIIQLVDAKIEEQPYSTPVRSQGSPGSGGTLLEKACQFLVIHPNEVNEFRSESGGMKVHWSKLLTLLTMFPYSVIPEEPSSNPISERFRYKVDPKSYGAGIIHTTLIP</sequence>
<dbReference type="Proteomes" id="UP001174909">
    <property type="component" value="Unassembled WGS sequence"/>
</dbReference>
<comment type="caution">
    <text evidence="1">The sequence shown here is derived from an EMBL/GenBank/DDBJ whole genome shotgun (WGS) entry which is preliminary data.</text>
</comment>
<protein>
    <submittedName>
        <fullName evidence="1">Uncharacterized protein</fullName>
    </submittedName>
</protein>
<reference evidence="1" key="1">
    <citation type="submission" date="2023-03" db="EMBL/GenBank/DDBJ databases">
        <authorList>
            <person name="Steffen K."/>
            <person name="Cardenas P."/>
        </authorList>
    </citation>
    <scope>NUCLEOTIDE SEQUENCE</scope>
</reference>
<organism evidence="1 2">
    <name type="scientific">Geodia barretti</name>
    <name type="common">Barrett's horny sponge</name>
    <dbReference type="NCBI Taxonomy" id="519541"/>
    <lineage>
        <taxon>Eukaryota</taxon>
        <taxon>Metazoa</taxon>
        <taxon>Porifera</taxon>
        <taxon>Demospongiae</taxon>
        <taxon>Heteroscleromorpha</taxon>
        <taxon>Tetractinellida</taxon>
        <taxon>Astrophorina</taxon>
        <taxon>Geodiidae</taxon>
        <taxon>Geodia</taxon>
    </lineage>
</organism>
<keyword evidence="2" id="KW-1185">Reference proteome</keyword>
<evidence type="ECO:0000313" key="2">
    <source>
        <dbReference type="Proteomes" id="UP001174909"/>
    </source>
</evidence>
<dbReference type="AlphaFoldDB" id="A0AA35WEP4"/>
<name>A0AA35WEP4_GEOBA</name>
<accession>A0AA35WEP4</accession>
<gene>
    <name evidence="1" type="ORF">GBAR_LOCUS7006</name>
</gene>